<reference evidence="2" key="1">
    <citation type="submission" date="2017-08" db="EMBL/GenBank/DDBJ databases">
        <authorList>
            <person name="Varghese N."/>
            <person name="Submissions S."/>
        </authorList>
    </citation>
    <scope>NUCLEOTIDE SEQUENCE [LARGE SCALE GENOMIC DNA]</scope>
    <source>
        <strain evidence="2">AP-Melu-1000-B4</strain>
    </source>
</reference>
<dbReference type="InterPro" id="IPR022148">
    <property type="entry name" value="CopG_antitoxin"/>
</dbReference>
<proteinExistence type="predicted"/>
<organism evidence="1 2">
    <name type="scientific">Polynucleobacter meluiroseus</name>
    <dbReference type="NCBI Taxonomy" id="1938814"/>
    <lineage>
        <taxon>Bacteria</taxon>
        <taxon>Pseudomonadati</taxon>
        <taxon>Pseudomonadota</taxon>
        <taxon>Betaproteobacteria</taxon>
        <taxon>Burkholderiales</taxon>
        <taxon>Burkholderiaceae</taxon>
        <taxon>Polynucleobacter</taxon>
    </lineage>
</organism>
<dbReference type="EMBL" id="OANS01000003">
    <property type="protein sequence ID" value="SNX29084.1"/>
    <property type="molecule type" value="Genomic_DNA"/>
</dbReference>
<dbReference type="AlphaFoldDB" id="A0A240E2D0"/>
<keyword evidence="2" id="KW-1185">Reference proteome</keyword>
<name>A0A240E2D0_9BURK</name>
<evidence type="ECO:0000313" key="2">
    <source>
        <dbReference type="Proteomes" id="UP000218069"/>
    </source>
</evidence>
<gene>
    <name evidence="1" type="ORF">SAMN06295945_1448</name>
</gene>
<protein>
    <submittedName>
        <fullName evidence="1">CopG antitoxin of type II toxin-antitoxin system</fullName>
    </submittedName>
</protein>
<dbReference type="Pfam" id="PF12441">
    <property type="entry name" value="CopG_antitoxin"/>
    <property type="match status" value="1"/>
</dbReference>
<sequence>MKKPNKLLIPTFKSEKEERIFWEENDASDYFDLTKVERVTMPNLKPSTSSISLRLPQSFLEGVKLQANKIDVPYQSLMKIWLAEKLEEATK</sequence>
<dbReference type="OrthoDB" id="5297245at2"/>
<accession>A0A240E2D0</accession>
<dbReference type="Proteomes" id="UP000218069">
    <property type="component" value="Unassembled WGS sequence"/>
</dbReference>
<dbReference type="RefSeq" id="WP_096673738.1">
    <property type="nucleotide sequence ID" value="NZ_OANS01000003.1"/>
</dbReference>
<evidence type="ECO:0000313" key="1">
    <source>
        <dbReference type="EMBL" id="SNX29084.1"/>
    </source>
</evidence>